<reference evidence="5 6" key="1">
    <citation type="submission" date="2016-07" db="EMBL/GenBank/DDBJ databases">
        <title>Pervasive Adenine N6-methylation of Active Genes in Fungi.</title>
        <authorList>
            <consortium name="DOE Joint Genome Institute"/>
            <person name="Mondo S.J."/>
            <person name="Dannebaum R.O."/>
            <person name="Kuo R.C."/>
            <person name="Labutti K."/>
            <person name="Haridas S."/>
            <person name="Kuo A."/>
            <person name="Salamov A."/>
            <person name="Ahrendt S.R."/>
            <person name="Lipzen A."/>
            <person name="Sullivan W."/>
            <person name="Andreopoulos W.B."/>
            <person name="Clum A."/>
            <person name="Lindquist E."/>
            <person name="Daum C."/>
            <person name="Ramamoorthy G.K."/>
            <person name="Gryganskyi A."/>
            <person name="Culley D."/>
            <person name="Magnuson J.K."/>
            <person name="James T.Y."/>
            <person name="O'Malley M.A."/>
            <person name="Stajich J.E."/>
            <person name="Spatafora J.W."/>
            <person name="Visel A."/>
            <person name="Grigoriev I.V."/>
        </authorList>
    </citation>
    <scope>NUCLEOTIDE SEQUENCE [LARGE SCALE GENOMIC DNA]</scope>
    <source>
        <strain evidence="5 6">JEL800</strain>
    </source>
</reference>
<evidence type="ECO:0000313" key="5">
    <source>
        <dbReference type="EMBL" id="ORY30096.1"/>
    </source>
</evidence>
<evidence type="ECO:0000259" key="4">
    <source>
        <dbReference type="Pfam" id="PF23414"/>
    </source>
</evidence>
<dbReference type="InterPro" id="IPR015943">
    <property type="entry name" value="WD40/YVTN_repeat-like_dom_sf"/>
</dbReference>
<dbReference type="Gene3D" id="2.130.10.10">
    <property type="entry name" value="YVTN repeat-like/Quinoprotein amine dehydrogenase"/>
    <property type="match status" value="1"/>
</dbReference>
<feature type="repeat" description="WD" evidence="3">
    <location>
        <begin position="173"/>
        <end position="214"/>
    </location>
</feature>
<dbReference type="InterPro" id="IPR050630">
    <property type="entry name" value="WD_repeat_EMAP"/>
</dbReference>
<dbReference type="InterPro" id="IPR036322">
    <property type="entry name" value="WD40_repeat_dom_sf"/>
</dbReference>
<protein>
    <submittedName>
        <fullName evidence="5">WD40 repeat-like protein</fullName>
    </submittedName>
</protein>
<dbReference type="InterPro" id="IPR001680">
    <property type="entry name" value="WD40_rpt"/>
</dbReference>
<dbReference type="STRING" id="329046.A0A1Y2B5Y2"/>
<dbReference type="SUPFAM" id="SSF50978">
    <property type="entry name" value="WD40 repeat-like"/>
    <property type="match status" value="1"/>
</dbReference>
<evidence type="ECO:0000256" key="2">
    <source>
        <dbReference type="ARBA" id="ARBA00022737"/>
    </source>
</evidence>
<dbReference type="EMBL" id="MCGO01000084">
    <property type="protein sequence ID" value="ORY30096.1"/>
    <property type="molecule type" value="Genomic_DNA"/>
</dbReference>
<keyword evidence="2" id="KW-0677">Repeat</keyword>
<sequence>MLRQLGLVSGGRDGYLIRQNIKSFEIEGKTLAPSSITSLDMNESGRILVGMEGSILIELKEFGHHKVLEKGSYRVVIEGHSVLKNQELWGLATNPSNPAEYVTVGDDSLVVIRSIRSKDMVAKTHLQGQLKSVAYSPDGKYIAVGNVNGDIFVLKSTDLTQVHFQKYDQPKDIKSRVHSINVLKFSPNGKYLAAGTHDDVVYIWTLTDGFKIVLTLKGHTSYITHLDWSTNSDHIQSNSNSEILCWTIPSGTSVKSAANVTWATSSCTWFESTIRGNDVTTVDKNPDETCIVSGDDFGCIKLFSSSDMKPMMPYKQYSGHGSNVTNVAFGIDGRYLISTGGGDGCAFEWRVQKG</sequence>
<dbReference type="InterPro" id="IPR055442">
    <property type="entry name" value="Beta-prop_EML-like_2nd"/>
</dbReference>
<accession>A0A1Y2B5Y2</accession>
<dbReference type="PROSITE" id="PS50294">
    <property type="entry name" value="WD_REPEATS_REGION"/>
    <property type="match status" value="2"/>
</dbReference>
<feature type="repeat" description="WD" evidence="3">
    <location>
        <begin position="317"/>
        <end position="354"/>
    </location>
</feature>
<name>A0A1Y2B5Y2_9FUNG</name>
<proteinExistence type="predicted"/>
<dbReference type="Proteomes" id="UP000193642">
    <property type="component" value="Unassembled WGS sequence"/>
</dbReference>
<dbReference type="PANTHER" id="PTHR13720:SF33">
    <property type="entry name" value="HELP DOMAIN-CONTAINING PROTEIN"/>
    <property type="match status" value="1"/>
</dbReference>
<evidence type="ECO:0000256" key="1">
    <source>
        <dbReference type="ARBA" id="ARBA00022574"/>
    </source>
</evidence>
<organism evidence="5 6">
    <name type="scientific">Rhizoclosmatium globosum</name>
    <dbReference type="NCBI Taxonomy" id="329046"/>
    <lineage>
        <taxon>Eukaryota</taxon>
        <taxon>Fungi</taxon>
        <taxon>Fungi incertae sedis</taxon>
        <taxon>Chytridiomycota</taxon>
        <taxon>Chytridiomycota incertae sedis</taxon>
        <taxon>Chytridiomycetes</taxon>
        <taxon>Chytridiales</taxon>
        <taxon>Chytriomycetaceae</taxon>
        <taxon>Rhizoclosmatium</taxon>
    </lineage>
</organism>
<dbReference type="AlphaFoldDB" id="A0A1Y2B5Y2"/>
<dbReference type="Pfam" id="PF23414">
    <property type="entry name" value="Beta-prop_EML_2"/>
    <property type="match status" value="1"/>
</dbReference>
<keyword evidence="6" id="KW-1185">Reference proteome</keyword>
<comment type="caution">
    <text evidence="5">The sequence shown here is derived from an EMBL/GenBank/DDBJ whole genome shotgun (WGS) entry which is preliminary data.</text>
</comment>
<dbReference type="PROSITE" id="PS50082">
    <property type="entry name" value="WD_REPEATS_2"/>
    <property type="match status" value="2"/>
</dbReference>
<dbReference type="GO" id="GO:0008017">
    <property type="term" value="F:microtubule binding"/>
    <property type="evidence" value="ECO:0007669"/>
    <property type="project" value="TreeGrafter"/>
</dbReference>
<feature type="domain" description="EML-like second beta-propeller" evidence="4">
    <location>
        <begin position="88"/>
        <end position="351"/>
    </location>
</feature>
<gene>
    <name evidence="5" type="ORF">BCR33DRAFT_569179</name>
</gene>
<evidence type="ECO:0000313" key="6">
    <source>
        <dbReference type="Proteomes" id="UP000193642"/>
    </source>
</evidence>
<dbReference type="SMART" id="SM00320">
    <property type="entry name" value="WD40"/>
    <property type="match status" value="6"/>
</dbReference>
<dbReference type="OrthoDB" id="10251741at2759"/>
<keyword evidence="1 3" id="KW-0853">WD repeat</keyword>
<evidence type="ECO:0000256" key="3">
    <source>
        <dbReference type="PROSITE-ProRule" id="PRU00221"/>
    </source>
</evidence>
<dbReference type="PANTHER" id="PTHR13720">
    <property type="entry name" value="WD-40 REPEAT PROTEIN"/>
    <property type="match status" value="1"/>
</dbReference>